<dbReference type="KEGG" id="ica:Intca_0233"/>
<dbReference type="EMBL" id="CP002343">
    <property type="protein sequence ID" value="ADU46790.1"/>
    <property type="molecule type" value="Genomic_DNA"/>
</dbReference>
<evidence type="ECO:0000313" key="5">
    <source>
        <dbReference type="Proteomes" id="UP000008914"/>
    </source>
</evidence>
<feature type="domain" description="DUF4350" evidence="3">
    <location>
        <begin position="66"/>
        <end position="247"/>
    </location>
</feature>
<dbReference type="Pfam" id="PF14258">
    <property type="entry name" value="DUF4350"/>
    <property type="match status" value="1"/>
</dbReference>
<dbReference type="HOGENOM" id="CLU_037015_1_0_11"/>
<dbReference type="RefSeq" id="WP_013491112.1">
    <property type="nucleotide sequence ID" value="NC_014830.1"/>
</dbReference>
<sequence length="415" mass="42708">MSTRLPEATALPALPALPGGSPASAGPPARRRWGLAALLAVAGIVAVGLLAVLSGGAGRSGTLGDPDSASRNGSRALAEVLRQQGVQVEVVRTIRAFEAARVDPSTTVVVGSFDYLGEAAAERTSRHSSSARRLVLLEPGDLALGDLGVPLVTTGGGRAELTGGCNSDIVEADDRLDATTTVYASADDDGPALPRGATGCFPEKQSGVALVVLPASGAQPETVVLGSADALTNARVGDASHAAVGLRSLGNSERLVWYVPGLSDLDVADASGEHRSSDRGVPDWFDPGVLLLVIAFIAFALARGRRLGRIVTEPLPVVVRAVETTEARGRLYRRAGDRGRAASSLRSGTRHRLAARLGLPTPTVGSDLVEAVARAAGRGTAEVRALLDGPAPTNDRDLVLLAEQLAQLEENVRRA</sequence>
<keyword evidence="5" id="KW-1185">Reference proteome</keyword>
<dbReference type="eggNOG" id="ENOG502ZY4N">
    <property type="taxonomic scope" value="Bacteria"/>
</dbReference>
<evidence type="ECO:0000313" key="4">
    <source>
        <dbReference type="EMBL" id="ADU46790.1"/>
    </source>
</evidence>
<dbReference type="OrthoDB" id="5241668at2"/>
<organism evidence="4 5">
    <name type="scientific">Intrasporangium calvum (strain ATCC 23552 / DSM 43043 / JCM 3097 / NBRC 12989 / NCIMB 10167 / NRRL B-3866 / 7 KIP)</name>
    <dbReference type="NCBI Taxonomy" id="710696"/>
    <lineage>
        <taxon>Bacteria</taxon>
        <taxon>Bacillati</taxon>
        <taxon>Actinomycetota</taxon>
        <taxon>Actinomycetes</taxon>
        <taxon>Micrococcales</taxon>
        <taxon>Intrasporangiaceae</taxon>
        <taxon>Intrasporangium</taxon>
    </lineage>
</organism>
<keyword evidence="2" id="KW-0812">Transmembrane</keyword>
<evidence type="ECO:0000256" key="1">
    <source>
        <dbReference type="SAM" id="MobiDB-lite"/>
    </source>
</evidence>
<feature type="region of interest" description="Disordered" evidence="1">
    <location>
        <begin position="1"/>
        <end position="26"/>
    </location>
</feature>
<keyword evidence="2" id="KW-1133">Transmembrane helix</keyword>
<dbReference type="STRING" id="710696.Intca_0233"/>
<feature type="transmembrane region" description="Helical" evidence="2">
    <location>
        <begin position="35"/>
        <end position="53"/>
    </location>
</feature>
<feature type="compositionally biased region" description="Low complexity" evidence="1">
    <location>
        <begin position="10"/>
        <end position="26"/>
    </location>
</feature>
<reference evidence="4 5" key="1">
    <citation type="journal article" date="2010" name="Stand. Genomic Sci.">
        <title>Complete genome sequence of Intrasporangium calvum type strain (7 KIP).</title>
        <authorList>
            <person name="Del Rio T.G."/>
            <person name="Chertkov O."/>
            <person name="Yasawong M."/>
            <person name="Lucas S."/>
            <person name="Deshpande S."/>
            <person name="Cheng J.F."/>
            <person name="Detter C."/>
            <person name="Tapia R."/>
            <person name="Han C."/>
            <person name="Goodwin L."/>
            <person name="Pitluck S."/>
            <person name="Liolios K."/>
            <person name="Ivanova N."/>
            <person name="Mavromatis K."/>
            <person name="Pati A."/>
            <person name="Chen A."/>
            <person name="Palaniappan K."/>
            <person name="Land M."/>
            <person name="Hauser L."/>
            <person name="Chang Y.J."/>
            <person name="Jeffries C.D."/>
            <person name="Rohde M."/>
            <person name="Pukall R."/>
            <person name="Sikorski J."/>
            <person name="Goker M."/>
            <person name="Woyke T."/>
            <person name="Bristow J."/>
            <person name="Eisen J.A."/>
            <person name="Markowitz V."/>
            <person name="Hugenholtz P."/>
            <person name="Kyrpides N.C."/>
            <person name="Klenk H.P."/>
            <person name="Lapidus A."/>
        </authorList>
    </citation>
    <scope>NUCLEOTIDE SEQUENCE [LARGE SCALE GENOMIC DNA]</scope>
    <source>
        <strain evidence="5">ATCC 23552 / DSM 43043 / JCM 3097 / NBRC 12989 / 7 KIP</strain>
    </source>
</reference>
<keyword evidence="2" id="KW-0472">Membrane</keyword>
<name>E6S6Q4_INTC7</name>
<protein>
    <submittedName>
        <fullName evidence="4">Secreted protein</fullName>
    </submittedName>
</protein>
<accession>E6S6Q4</accession>
<gene>
    <name evidence="4" type="ordered locus">Intca_0233</name>
</gene>
<dbReference type="InterPro" id="IPR025646">
    <property type="entry name" value="DUF4350"/>
</dbReference>
<dbReference type="AlphaFoldDB" id="E6S6Q4"/>
<evidence type="ECO:0000259" key="3">
    <source>
        <dbReference type="Pfam" id="PF14258"/>
    </source>
</evidence>
<dbReference type="Proteomes" id="UP000008914">
    <property type="component" value="Chromosome"/>
</dbReference>
<evidence type="ECO:0000256" key="2">
    <source>
        <dbReference type="SAM" id="Phobius"/>
    </source>
</evidence>
<proteinExistence type="predicted"/>